<evidence type="ECO:0000256" key="2">
    <source>
        <dbReference type="ARBA" id="ARBA00009820"/>
    </source>
</evidence>
<evidence type="ECO:0000313" key="8">
    <source>
        <dbReference type="Proteomes" id="UP000630353"/>
    </source>
</evidence>
<comment type="similarity">
    <text evidence="2 5">Belongs to the TolB family.</text>
</comment>
<keyword evidence="8" id="KW-1185">Reference proteome</keyword>
<reference evidence="7" key="1">
    <citation type="journal article" date="2014" name="Int. J. Syst. Evol. Microbiol.">
        <title>Complete genome sequence of Corynebacterium casei LMG S-19264T (=DSM 44701T), isolated from a smear-ripened cheese.</title>
        <authorList>
            <consortium name="US DOE Joint Genome Institute (JGI-PGF)"/>
            <person name="Walter F."/>
            <person name="Albersmeier A."/>
            <person name="Kalinowski J."/>
            <person name="Ruckert C."/>
        </authorList>
    </citation>
    <scope>NUCLEOTIDE SEQUENCE</scope>
    <source>
        <strain evidence="7">KCTC 42651</strain>
    </source>
</reference>
<feature type="domain" description="TolB N-terminal" evidence="6">
    <location>
        <begin position="42"/>
        <end position="147"/>
    </location>
</feature>
<keyword evidence="4 5" id="KW-0574">Periplasm</keyword>
<comment type="subunit">
    <text evidence="5">The Tol-Pal system is composed of five core proteins: the inner membrane proteins TolA, TolQ and TolR, the periplasmic protein TolB and the outer membrane protein Pal. They form a network linking the inner and outer membranes and the peptidoglycan layer.</text>
</comment>
<reference evidence="7" key="2">
    <citation type="submission" date="2020-09" db="EMBL/GenBank/DDBJ databases">
        <authorList>
            <person name="Sun Q."/>
            <person name="Kim S."/>
        </authorList>
    </citation>
    <scope>NUCLEOTIDE SEQUENCE</scope>
    <source>
        <strain evidence="7">KCTC 42651</strain>
    </source>
</reference>
<dbReference type="Gene3D" id="3.40.50.10070">
    <property type="entry name" value="TolB, N-terminal domain"/>
    <property type="match status" value="1"/>
</dbReference>
<dbReference type="PROSITE" id="PS51318">
    <property type="entry name" value="TAT"/>
    <property type="match status" value="1"/>
</dbReference>
<dbReference type="InterPro" id="IPR006311">
    <property type="entry name" value="TAT_signal"/>
</dbReference>
<dbReference type="InterPro" id="IPR011042">
    <property type="entry name" value="6-blade_b-propeller_TolB-like"/>
</dbReference>
<evidence type="ECO:0000259" key="6">
    <source>
        <dbReference type="Pfam" id="PF04052"/>
    </source>
</evidence>
<keyword evidence="5" id="KW-0132">Cell division</keyword>
<dbReference type="EMBL" id="BMZS01000016">
    <property type="protein sequence ID" value="GHD63488.1"/>
    <property type="molecule type" value="Genomic_DNA"/>
</dbReference>
<dbReference type="Proteomes" id="UP000630353">
    <property type="component" value="Unassembled WGS sequence"/>
</dbReference>
<dbReference type="AlphaFoldDB" id="A0A918XXL7"/>
<dbReference type="GO" id="GO:0051301">
    <property type="term" value="P:cell division"/>
    <property type="evidence" value="ECO:0007669"/>
    <property type="project" value="UniProtKB-UniRule"/>
</dbReference>
<evidence type="ECO:0000256" key="4">
    <source>
        <dbReference type="ARBA" id="ARBA00022764"/>
    </source>
</evidence>
<dbReference type="InterPro" id="IPR011659">
    <property type="entry name" value="WD40"/>
</dbReference>
<dbReference type="RefSeq" id="WP_373297914.1">
    <property type="nucleotide sequence ID" value="NZ_BMZS01000016.1"/>
</dbReference>
<dbReference type="SUPFAM" id="SSF52964">
    <property type="entry name" value="TolB, N-terminal domain"/>
    <property type="match status" value="1"/>
</dbReference>
<dbReference type="SUPFAM" id="SSF69304">
    <property type="entry name" value="Tricorn protease N-terminal domain"/>
    <property type="match status" value="1"/>
</dbReference>
<keyword evidence="5" id="KW-0131">Cell cycle</keyword>
<dbReference type="Pfam" id="PF07676">
    <property type="entry name" value="PD40"/>
    <property type="match status" value="3"/>
</dbReference>
<comment type="caution">
    <text evidence="7">The sequence shown here is derived from an EMBL/GenBank/DDBJ whole genome shotgun (WGS) entry which is preliminary data.</text>
</comment>
<comment type="function">
    <text evidence="5">Part of the Tol-Pal system, which plays a role in outer membrane invagination during cell division and is important for maintaining outer membrane integrity.</text>
</comment>
<dbReference type="Pfam" id="PF04052">
    <property type="entry name" value="TolB_N"/>
    <property type="match status" value="1"/>
</dbReference>
<comment type="subcellular location">
    <subcellularLocation>
        <location evidence="1 5">Periplasm</location>
    </subcellularLocation>
</comment>
<organism evidence="7 8">
    <name type="scientific">Thalassobaculum fulvum</name>
    <dbReference type="NCBI Taxonomy" id="1633335"/>
    <lineage>
        <taxon>Bacteria</taxon>
        <taxon>Pseudomonadati</taxon>
        <taxon>Pseudomonadota</taxon>
        <taxon>Alphaproteobacteria</taxon>
        <taxon>Rhodospirillales</taxon>
        <taxon>Thalassobaculaceae</taxon>
        <taxon>Thalassobaculum</taxon>
    </lineage>
</organism>
<dbReference type="HAMAP" id="MF_00671">
    <property type="entry name" value="TolB"/>
    <property type="match status" value="1"/>
</dbReference>
<name>A0A918XXL7_9PROT</name>
<proteinExistence type="inferred from homology"/>
<dbReference type="InterPro" id="IPR014167">
    <property type="entry name" value="Tol-Pal_TolB"/>
</dbReference>
<keyword evidence="3 5" id="KW-0732">Signal</keyword>
<protein>
    <recommendedName>
        <fullName evidence="5">Tol-Pal system protein TolB</fullName>
    </recommendedName>
</protein>
<evidence type="ECO:0000313" key="7">
    <source>
        <dbReference type="EMBL" id="GHD63488.1"/>
    </source>
</evidence>
<accession>A0A918XXL7</accession>
<sequence length="458" mass="50610">MAEPSRADLSRRGLGRLALGGALAGGLAGGVAGFARPAAAELRIDITQGRVEPLPVAIADFKGQGIEATRIGREVAGIIRADLERSGLFAPIDQQAFIQTDLEFDAVPRFGDWRLINAQALVHGRVTELGNRQVRVDFRLWDVFAEQYMTGTTLTVIPESLRRAAHIIADMIYKRITGEDGYFDSRIVYIAEEGPQNRRRKRMAIMDQDGANHQFLTDFGTLVLTPRFSPTHQEITYLAYYNNKPRVYIFNLDTGQQEVLGDFPGMTFAPRFSPDGNQVIMSLARDGITDLYRMDLRTRSVTRLTNSTSIDTSPSFSPDGTQVVFNSDRGGSQQLYLMDSNGAGVRRISFGQGRYATPVWSPRGDLIAFTKITGGEFHIGVMRVDGSGERLLASGFLVEAPSWAPNGRVLVYFKQQRTDSSGRGGESKLYTIDLTGYNERELVTPLDASDPAWSPLLR</sequence>
<dbReference type="NCBIfam" id="TIGR02800">
    <property type="entry name" value="propeller_TolB"/>
    <property type="match status" value="1"/>
</dbReference>
<dbReference type="InterPro" id="IPR007195">
    <property type="entry name" value="TolB_N"/>
</dbReference>
<evidence type="ECO:0000256" key="3">
    <source>
        <dbReference type="ARBA" id="ARBA00022729"/>
    </source>
</evidence>
<dbReference type="PANTHER" id="PTHR36842">
    <property type="entry name" value="PROTEIN TOLB HOMOLOG"/>
    <property type="match status" value="1"/>
</dbReference>
<dbReference type="Gene3D" id="2.120.10.30">
    <property type="entry name" value="TolB, C-terminal domain"/>
    <property type="match status" value="1"/>
</dbReference>
<evidence type="ECO:0000256" key="1">
    <source>
        <dbReference type="ARBA" id="ARBA00004418"/>
    </source>
</evidence>
<gene>
    <name evidence="5 7" type="primary">tolB</name>
    <name evidence="7" type="ORF">GCM10017083_53820</name>
</gene>
<evidence type="ECO:0000256" key="5">
    <source>
        <dbReference type="HAMAP-Rule" id="MF_00671"/>
    </source>
</evidence>
<dbReference type="GO" id="GO:0042597">
    <property type="term" value="C:periplasmic space"/>
    <property type="evidence" value="ECO:0007669"/>
    <property type="project" value="UniProtKB-SubCell"/>
</dbReference>
<dbReference type="GO" id="GO:0017038">
    <property type="term" value="P:protein import"/>
    <property type="evidence" value="ECO:0007669"/>
    <property type="project" value="InterPro"/>
</dbReference>
<dbReference type="PANTHER" id="PTHR36842:SF1">
    <property type="entry name" value="PROTEIN TOLB"/>
    <property type="match status" value="1"/>
</dbReference>